<keyword evidence="2" id="KW-1185">Reference proteome</keyword>
<dbReference type="AlphaFoldDB" id="A0A4U6UI10"/>
<dbReference type="Gramene" id="TKW15891">
    <property type="protein sequence ID" value="TKW15891"/>
    <property type="gene ID" value="SEVIR_5G263150v2"/>
</dbReference>
<name>A0A4U6UI10_SETVI</name>
<sequence length="208" mass="23093">MGKNQAVLYPAVSFAWCVRLVLRAFRPALLMPMELSDSCFAFLVWKALRTCSVDHHDDASEKLRDYYQDGEEPGGASSRCFIRLVRKASATCFAPSSPDAVAAIQELSDSCFAFLVWNALRTCSMDHHDDASEKLRDYHQDGEEPDGVSSLCFIRLVRKASATCFASSSPDAVVAIQELSDSCFAFLVWKALRTCSVDHHDDDEAFCS</sequence>
<dbReference type="Proteomes" id="UP000298652">
    <property type="component" value="Chromosome 5"/>
</dbReference>
<dbReference type="EMBL" id="CM016556">
    <property type="protein sequence ID" value="TKW15891.1"/>
    <property type="molecule type" value="Genomic_DNA"/>
</dbReference>
<proteinExistence type="predicted"/>
<evidence type="ECO:0000313" key="1">
    <source>
        <dbReference type="EMBL" id="TKW15891.1"/>
    </source>
</evidence>
<accession>A0A4U6UI10</accession>
<gene>
    <name evidence="1" type="ORF">SEVIR_5G263150v2</name>
</gene>
<reference evidence="1" key="1">
    <citation type="submission" date="2019-03" db="EMBL/GenBank/DDBJ databases">
        <title>WGS assembly of Setaria viridis.</title>
        <authorList>
            <person name="Huang P."/>
            <person name="Jenkins J."/>
            <person name="Grimwood J."/>
            <person name="Barry K."/>
            <person name="Healey A."/>
            <person name="Mamidi S."/>
            <person name="Sreedasyam A."/>
            <person name="Shu S."/>
            <person name="Feldman M."/>
            <person name="Wu J."/>
            <person name="Yu Y."/>
            <person name="Chen C."/>
            <person name="Johnson J."/>
            <person name="Rokhsar D."/>
            <person name="Baxter I."/>
            <person name="Schmutz J."/>
            <person name="Brutnell T."/>
            <person name="Kellogg E."/>
        </authorList>
    </citation>
    <scope>NUCLEOTIDE SEQUENCE [LARGE SCALE GENOMIC DNA]</scope>
</reference>
<evidence type="ECO:0000313" key="2">
    <source>
        <dbReference type="Proteomes" id="UP000298652"/>
    </source>
</evidence>
<organism evidence="1 2">
    <name type="scientific">Setaria viridis</name>
    <name type="common">Green bristlegrass</name>
    <name type="synonym">Setaria italica subsp. viridis</name>
    <dbReference type="NCBI Taxonomy" id="4556"/>
    <lineage>
        <taxon>Eukaryota</taxon>
        <taxon>Viridiplantae</taxon>
        <taxon>Streptophyta</taxon>
        <taxon>Embryophyta</taxon>
        <taxon>Tracheophyta</taxon>
        <taxon>Spermatophyta</taxon>
        <taxon>Magnoliopsida</taxon>
        <taxon>Liliopsida</taxon>
        <taxon>Poales</taxon>
        <taxon>Poaceae</taxon>
        <taxon>PACMAD clade</taxon>
        <taxon>Panicoideae</taxon>
        <taxon>Panicodae</taxon>
        <taxon>Paniceae</taxon>
        <taxon>Cenchrinae</taxon>
        <taxon>Setaria</taxon>
    </lineage>
</organism>
<protein>
    <submittedName>
        <fullName evidence="1">Uncharacterized protein</fullName>
    </submittedName>
</protein>